<dbReference type="Proteomes" id="UP000789901">
    <property type="component" value="Unassembled WGS sequence"/>
</dbReference>
<evidence type="ECO:0000313" key="2">
    <source>
        <dbReference type="EMBL" id="CAG8847087.1"/>
    </source>
</evidence>
<feature type="non-terminal residue" evidence="2">
    <location>
        <position position="73"/>
    </location>
</feature>
<organism evidence="2 3">
    <name type="scientific">Gigaspora margarita</name>
    <dbReference type="NCBI Taxonomy" id="4874"/>
    <lineage>
        <taxon>Eukaryota</taxon>
        <taxon>Fungi</taxon>
        <taxon>Fungi incertae sedis</taxon>
        <taxon>Mucoromycota</taxon>
        <taxon>Glomeromycotina</taxon>
        <taxon>Glomeromycetes</taxon>
        <taxon>Diversisporales</taxon>
        <taxon>Gigasporaceae</taxon>
        <taxon>Gigaspora</taxon>
    </lineage>
</organism>
<feature type="non-terminal residue" evidence="2">
    <location>
        <position position="1"/>
    </location>
</feature>
<comment type="caution">
    <text evidence="2">The sequence shown here is derived from an EMBL/GenBank/DDBJ whole genome shotgun (WGS) entry which is preliminary data.</text>
</comment>
<sequence>NDINIPDLVIKSLEDNTPTSDITNDTLKDKEIEFLNRVHKEQISNEIRERNQRKKLRSQDLFSENNFSNSSYN</sequence>
<evidence type="ECO:0000313" key="3">
    <source>
        <dbReference type="Proteomes" id="UP000789901"/>
    </source>
</evidence>
<proteinExistence type="predicted"/>
<dbReference type="EMBL" id="CAJVQB010086140">
    <property type="protein sequence ID" value="CAG8847087.1"/>
    <property type="molecule type" value="Genomic_DNA"/>
</dbReference>
<feature type="compositionally biased region" description="Low complexity" evidence="1">
    <location>
        <begin position="62"/>
        <end position="73"/>
    </location>
</feature>
<protein>
    <submittedName>
        <fullName evidence="2">38537_t:CDS:1</fullName>
    </submittedName>
</protein>
<reference evidence="2 3" key="1">
    <citation type="submission" date="2021-06" db="EMBL/GenBank/DDBJ databases">
        <authorList>
            <person name="Kallberg Y."/>
            <person name="Tangrot J."/>
            <person name="Rosling A."/>
        </authorList>
    </citation>
    <scope>NUCLEOTIDE SEQUENCE [LARGE SCALE GENOMIC DNA]</scope>
    <source>
        <strain evidence="2 3">120-4 pot B 10/14</strain>
    </source>
</reference>
<name>A0ABN7X3B3_GIGMA</name>
<feature type="region of interest" description="Disordered" evidence="1">
    <location>
        <begin position="45"/>
        <end position="73"/>
    </location>
</feature>
<keyword evidence="3" id="KW-1185">Reference proteome</keyword>
<evidence type="ECO:0000256" key="1">
    <source>
        <dbReference type="SAM" id="MobiDB-lite"/>
    </source>
</evidence>
<accession>A0ABN7X3B3</accession>
<gene>
    <name evidence="2" type="ORF">GMARGA_LOCUS38489</name>
</gene>